<dbReference type="EMBL" id="JAPEUV010000021">
    <property type="protein sequence ID" value="KAJ4339605.1"/>
    <property type="molecule type" value="Genomic_DNA"/>
</dbReference>
<feature type="region of interest" description="Disordered" evidence="1">
    <location>
        <begin position="838"/>
        <end position="880"/>
    </location>
</feature>
<feature type="region of interest" description="Disordered" evidence="1">
    <location>
        <begin position="430"/>
        <end position="467"/>
    </location>
</feature>
<feature type="compositionally biased region" description="Basic and acidic residues" evidence="1">
    <location>
        <begin position="48"/>
        <end position="59"/>
    </location>
</feature>
<feature type="compositionally biased region" description="Basic and acidic residues" evidence="1">
    <location>
        <begin position="576"/>
        <end position="587"/>
    </location>
</feature>
<accession>A0A9W9C224</accession>
<feature type="region of interest" description="Disordered" evidence="1">
    <location>
        <begin position="939"/>
        <end position="1015"/>
    </location>
</feature>
<proteinExistence type="predicted"/>
<evidence type="ECO:0000313" key="2">
    <source>
        <dbReference type="EMBL" id="KAJ4339605.1"/>
    </source>
</evidence>
<keyword evidence="3" id="KW-1185">Reference proteome</keyword>
<feature type="compositionally biased region" description="Polar residues" evidence="1">
    <location>
        <begin position="112"/>
        <end position="131"/>
    </location>
</feature>
<evidence type="ECO:0000313" key="3">
    <source>
        <dbReference type="Proteomes" id="UP001140562"/>
    </source>
</evidence>
<feature type="compositionally biased region" description="Polar residues" evidence="1">
    <location>
        <begin position="147"/>
        <end position="158"/>
    </location>
</feature>
<evidence type="ECO:0000256" key="1">
    <source>
        <dbReference type="SAM" id="MobiDB-lite"/>
    </source>
</evidence>
<feature type="compositionally biased region" description="Polar residues" evidence="1">
    <location>
        <begin position="320"/>
        <end position="335"/>
    </location>
</feature>
<comment type="caution">
    <text evidence="2">The sequence shown here is derived from an EMBL/GenBank/DDBJ whole genome shotgun (WGS) entry which is preliminary data.</text>
</comment>
<feature type="compositionally biased region" description="Polar residues" evidence="1">
    <location>
        <begin position="838"/>
        <end position="849"/>
    </location>
</feature>
<organism evidence="2 3">
    <name type="scientific">Didymella glomerata</name>
    <dbReference type="NCBI Taxonomy" id="749621"/>
    <lineage>
        <taxon>Eukaryota</taxon>
        <taxon>Fungi</taxon>
        <taxon>Dikarya</taxon>
        <taxon>Ascomycota</taxon>
        <taxon>Pezizomycotina</taxon>
        <taxon>Dothideomycetes</taxon>
        <taxon>Pleosporomycetidae</taxon>
        <taxon>Pleosporales</taxon>
        <taxon>Pleosporineae</taxon>
        <taxon>Didymellaceae</taxon>
        <taxon>Didymella</taxon>
    </lineage>
</organism>
<feature type="region of interest" description="Disordered" evidence="1">
    <location>
        <begin position="379"/>
        <end position="417"/>
    </location>
</feature>
<feature type="region of interest" description="Disordered" evidence="1">
    <location>
        <begin position="490"/>
        <end position="587"/>
    </location>
</feature>
<dbReference type="AlphaFoldDB" id="A0A9W9C224"/>
<feature type="region of interest" description="Disordered" evidence="1">
    <location>
        <begin position="1050"/>
        <end position="1119"/>
    </location>
</feature>
<feature type="region of interest" description="Disordered" evidence="1">
    <location>
        <begin position="1163"/>
        <end position="1191"/>
    </location>
</feature>
<feature type="compositionally biased region" description="Polar residues" evidence="1">
    <location>
        <begin position="399"/>
        <end position="417"/>
    </location>
</feature>
<reference evidence="2" key="1">
    <citation type="submission" date="2022-10" db="EMBL/GenBank/DDBJ databases">
        <title>Tapping the CABI collections for fungal endophytes: first genome assemblies for Collariella, Neodidymelliopsis, Ascochyta clinopodiicola, Didymella pomorum, Didymosphaeria variabile, Neocosmospora piperis and Neocucurbitaria cava.</title>
        <authorList>
            <person name="Hill R."/>
        </authorList>
    </citation>
    <scope>NUCLEOTIDE SEQUENCE</scope>
    <source>
        <strain evidence="2">IMI 360193</strain>
    </source>
</reference>
<feature type="region of interest" description="Disordered" evidence="1">
    <location>
        <begin position="14"/>
        <end position="355"/>
    </location>
</feature>
<gene>
    <name evidence="2" type="ORF">N0V87_003045</name>
</gene>
<protein>
    <submittedName>
        <fullName evidence="2">Uncharacterized protein</fullName>
    </submittedName>
</protein>
<feature type="compositionally biased region" description="Low complexity" evidence="1">
    <location>
        <begin position="649"/>
        <end position="663"/>
    </location>
</feature>
<dbReference type="Proteomes" id="UP001140562">
    <property type="component" value="Unassembled WGS sequence"/>
</dbReference>
<feature type="compositionally biased region" description="Low complexity" evidence="1">
    <location>
        <begin position="35"/>
        <end position="47"/>
    </location>
</feature>
<feature type="compositionally biased region" description="Acidic residues" evidence="1">
    <location>
        <begin position="238"/>
        <end position="252"/>
    </location>
</feature>
<feature type="compositionally biased region" description="Basic and acidic residues" evidence="1">
    <location>
        <begin position="939"/>
        <end position="948"/>
    </location>
</feature>
<feature type="compositionally biased region" description="Polar residues" evidence="1">
    <location>
        <begin position="681"/>
        <end position="692"/>
    </location>
</feature>
<feature type="region of interest" description="Disordered" evidence="1">
    <location>
        <begin position="628"/>
        <end position="743"/>
    </location>
</feature>
<sequence>MSALQPDAYALLEEALTSPAKRPVRRHDSRRSDSYRQIQPAAAPLQLQHDDSQSEHDTDSVASSQQSTPLASPGIANGADNNGLPPTPPSISRDGPVAYCPQVTSLEPPPNRNSMAGSIVSQKSALSTPVNARSPPTPDPSPPRTAGSNTTAPSNSLSVDRPPLFAYPSSRAESFTTAREDLSSEPSNSRSATPLVDRLSTVEEDRGLGLAFENDDDDATPTEKPRLFYPSPKLEAPSFEDDTVAGAEEDQEFPIVDGLPDREWNTELMRNVTVRRKQKQDSASSPIQAPEPLDATAGAASPAMSTRSRRGSGLRERVEANSNSPHSPSIQNFAQSIGWPAEVSPAPEEPVHDNKSKRLSTASVASTVVAAVVITTPPQRQRTLRHSGRNMALRKESASPLSRVSATHSNRNSTTSEDVPLHRLVHKKANLAGRNKRFSTDSETLGAVSSVSSVPRNTSPFSVRSSRTIDSSAYTLAHQESVRRILQPAADILSRSNSQRQPERSPRMRISSAPEPAVHAAGPARTRQFVELSPPQSPQRATTPSSRPPVKSPQLPYSSPPPANNSHRRVVSDSSRPGDLDKPLPRNPMEHVLESAHRKLSVYDNDPEDKAPPLALLDRVRLLVAEREAPDEVVPTPTVNQMPASPERQQSISSPSQLSPPVRRGSRSSRGRSEERRRSSLSQDRTSPLQESQLRHSNDRGTPDDFPRRSYDWQRRTSDEHRRISFDRSTGRTEEHANARHLYSQSTPFSQFSDTPIEVSEATAVSIYPHNNNSLLVVQQPSRVNSMMPEPRQLTDGAYFDSQDGVELRQEVIRTPTPPFVDAMDGHQESPQVFHTPQAPTQPTLTFEPSTPPMQIDVPQPDGVDSPLKNPRSAPEPPKIMFIPPTPAEELERTLEVGPPGPPKHSDSHPQRRLSLVQRARRYSDNFISPFLTRASSNRDRYYGESHARSQSSHRNPEVPTVNDEDGTLHPFWRPRGFWDGFEDSDSDDEDNVLPSGGDTSDIEDPSPEPYPRRRNTLRKRLTNGFQGSGGFLIGNSLGVERHGTNRRRHHVTLPPHFPSSPKTSQHTSSPRILLDSTQPLRSSSSGIRKRGSQPSLRSSASFERPGTSQRQSWRHGRAIPGLKGYQVQYIGVSGIKDRLKERTAEKRRDKIRKSIGSRYYVEPNSGGPQGALGTLVMSGPTASRATQRLT</sequence>
<feature type="compositionally biased region" description="Polar residues" evidence="1">
    <location>
        <begin position="1061"/>
        <end position="1081"/>
    </location>
</feature>
<feature type="compositionally biased region" description="Polar residues" evidence="1">
    <location>
        <begin position="1094"/>
        <end position="1112"/>
    </location>
</feature>
<feature type="region of interest" description="Disordered" evidence="1">
    <location>
        <begin position="893"/>
        <end position="912"/>
    </location>
</feature>
<dbReference type="OrthoDB" id="3870679at2759"/>
<feature type="compositionally biased region" description="Polar residues" evidence="1">
    <location>
        <begin position="1181"/>
        <end position="1191"/>
    </location>
</feature>
<feature type="compositionally biased region" description="Basic and acidic residues" evidence="1">
    <location>
        <begin position="693"/>
        <end position="738"/>
    </location>
</feature>
<feature type="compositionally biased region" description="Polar residues" evidence="1">
    <location>
        <begin position="60"/>
        <end position="70"/>
    </location>
</feature>
<feature type="compositionally biased region" description="Acidic residues" evidence="1">
    <location>
        <begin position="981"/>
        <end position="992"/>
    </location>
</feature>
<feature type="compositionally biased region" description="Polar residues" evidence="1">
    <location>
        <begin position="441"/>
        <end position="467"/>
    </location>
</feature>
<name>A0A9W9C224_9PLEO</name>